<evidence type="ECO:0000313" key="2">
    <source>
        <dbReference type="Proteomes" id="UP000813672"/>
    </source>
</evidence>
<dbReference type="AlphaFoldDB" id="A0A9Q3WKY9"/>
<sequence length="990" mass="109345">MHGANLLTDQHRALAERFVDLAQTRGQLPVFAIEHGLDEPALEKLRRTVSRLIEEDPQLAGAVWAWNYLPLLVIATEVGYRYRGTGTDFWPVLAQELGVDAGPTFRSGLSRLFELGHNKFRLARPGDSTWERHFPHISWPIGNSVVPLEIQPQLTDALRRAVRAGVSADDADRLLDYLRALAAGHASRRFENWLLQKDVALEVMRRLLDPESEGWLSGSLLARVDQDIRKDWGALRAITEARKTVARRTARLTQIAASRYVLALRDGEPRHLGIRGPTLPAQLRDEVIAALRIHGDRIRAVDGIHVISLRAFLAGGEIVLKNIAPFPISPLRRGDAVDLDEGIAKTTLERLQPLEPEYFAVESNGLAANAVFPGEKLQPESRILQLIHAGGDGSVETRTLETSNPSDIEFLRRRGFVIADRVPTLRIAGLPAPGASSRFIDDFPVLVSQRGVADAEFLLDGAVTSGDPLSIGGTEWKAIRPDVGLHLIEPAEGRELDRLEFEVVEPPDIEPAMVKLLPANANTSDLETGRLEIRVTAPLALEAVPIRIRVVSPNEPALVAQGVIDRLPARLTGRSPVLHEIQTKLAGQRANENGLRLHVEAEGLLEKVFSLPPVRREIRYDGETGEWTRSGDDAGAIPSITATVAAPLLGAEGDRSSGETRLVLPDAADHEALTAGLILSGSESTRLGLGDRRRVSLPALLREPTSSEKGVGIIELARANVAWQLAEATDLLGNWQRWSVVEELEAALIEQLCGARWRRLEAGIDLSILSPHGALLRCADALGLVSGEDLPNIETARDREFLRERLVVRLREAVPDIPEALLQWTEDLAGQLDLAVIDAYEDLRQKLEAEGIEAFDDVDMARPADSWRDALERSREIPLLPMFRPFILPEARWSALIKPFYGELTEDDLVDLLDSTHVDASRRPGLRWLGRSEIRTMLQLWLSPKAMVQTEGWREFVAKGLSDVRTSRAVRYVALRRKLALGDLPIESAI</sequence>
<name>A0A9Q3WKY9_9RHOB</name>
<proteinExistence type="predicted"/>
<dbReference type="Proteomes" id="UP000813672">
    <property type="component" value="Unassembled WGS sequence"/>
</dbReference>
<protein>
    <submittedName>
        <fullName evidence="1">Uncharacterized protein</fullName>
    </submittedName>
</protein>
<gene>
    <name evidence="1" type="ORF">KBY27_11010</name>
</gene>
<reference evidence="1" key="1">
    <citation type="journal article" date="2021" name="Environ. Microbiol.">
        <title>Cryptic niche differentiation of novel sediment ecotypes of Rugeria pomeroyi correlates with nitrate respiration.</title>
        <authorList>
            <person name="Lin X."/>
            <person name="McNichol J."/>
            <person name="Chu X."/>
            <person name="Qian Y."/>
            <person name="Luo H."/>
        </authorList>
    </citation>
    <scope>NUCLEOTIDE SEQUENCE</scope>
    <source>
        <strain evidence="1">SZCCDBB064</strain>
    </source>
</reference>
<evidence type="ECO:0000313" key="1">
    <source>
        <dbReference type="EMBL" id="MCE8537986.1"/>
    </source>
</evidence>
<accession>A0A9Q3WKY9</accession>
<comment type="caution">
    <text evidence="1">The sequence shown here is derived from an EMBL/GenBank/DDBJ whole genome shotgun (WGS) entry which is preliminary data.</text>
</comment>
<dbReference type="EMBL" id="JAGQAF010000006">
    <property type="protein sequence ID" value="MCE8537986.1"/>
    <property type="molecule type" value="Genomic_DNA"/>
</dbReference>
<organism evidence="1 2">
    <name type="scientific">Ruegeria pomeroyi</name>
    <dbReference type="NCBI Taxonomy" id="89184"/>
    <lineage>
        <taxon>Bacteria</taxon>
        <taxon>Pseudomonadati</taxon>
        <taxon>Pseudomonadota</taxon>
        <taxon>Alphaproteobacteria</taxon>
        <taxon>Rhodobacterales</taxon>
        <taxon>Roseobacteraceae</taxon>
        <taxon>Ruegeria</taxon>
    </lineage>
</organism>